<reference evidence="4 5" key="1">
    <citation type="submission" date="2024-02" db="EMBL/GenBank/DDBJ databases">
        <title>A novel Wenzhouxiangellaceae bacterium, isolated from coastal sediments.</title>
        <authorList>
            <person name="Du Z.-J."/>
            <person name="Ye Y.-Q."/>
            <person name="Zhang X.-Y."/>
        </authorList>
    </citation>
    <scope>NUCLEOTIDE SEQUENCE [LARGE SCALE GENOMIC DNA]</scope>
    <source>
        <strain evidence="4 5">CH-27</strain>
    </source>
</reference>
<comment type="caution">
    <text evidence="4">The sequence shown here is derived from an EMBL/GenBank/DDBJ whole genome shotgun (WGS) entry which is preliminary data.</text>
</comment>
<name>A0AAW9R6E4_9GAMM</name>
<dbReference type="AlphaFoldDB" id="A0AAW9R6E4"/>
<accession>A0AAW9R6E4</accession>
<dbReference type="InterPro" id="IPR002347">
    <property type="entry name" value="SDR_fam"/>
</dbReference>
<feature type="compositionally biased region" description="Basic and acidic residues" evidence="3">
    <location>
        <begin position="187"/>
        <end position="196"/>
    </location>
</feature>
<dbReference type="Proteomes" id="UP001359886">
    <property type="component" value="Unassembled WGS sequence"/>
</dbReference>
<dbReference type="PANTHER" id="PTHR42901">
    <property type="entry name" value="ALCOHOL DEHYDROGENASE"/>
    <property type="match status" value="1"/>
</dbReference>
<dbReference type="EMBL" id="JAZHOG010000004">
    <property type="protein sequence ID" value="MEJ8567554.1"/>
    <property type="molecule type" value="Genomic_DNA"/>
</dbReference>
<dbReference type="InterPro" id="IPR036291">
    <property type="entry name" value="NAD(P)-bd_dom_sf"/>
</dbReference>
<protein>
    <submittedName>
        <fullName evidence="4">SDR family NAD(P)-dependent oxidoreductase</fullName>
    </submittedName>
</protein>
<evidence type="ECO:0000256" key="3">
    <source>
        <dbReference type="SAM" id="MobiDB-lite"/>
    </source>
</evidence>
<dbReference type="InterPro" id="IPR020904">
    <property type="entry name" value="Sc_DH/Rdtase_CS"/>
</dbReference>
<dbReference type="PROSITE" id="PS00061">
    <property type="entry name" value="ADH_SHORT"/>
    <property type="match status" value="1"/>
</dbReference>
<sequence length="229" mass="24714">MITGAGGALGAELASGFARRNWEPILLDRTTKRLDPVRRRIVAETGREPFIQPADLAGIGPDECADMVCAIGSGPGRLDALIHCAASFEGLTPIHQIPPETWLRDFQVNVHAAWLLTTHCLPLLRAAERSSLIFVLDDLERVAGPFWGSYGVSKWAVKAMSSQFAADLKTAQVDVHAVDPGPMPSDLRARAYHDENPSDLSPPEGPARKIIELVETRGEPAGRQPGLAT</sequence>
<dbReference type="PRINTS" id="PR00081">
    <property type="entry name" value="GDHRDH"/>
</dbReference>
<dbReference type="GO" id="GO:0016491">
    <property type="term" value="F:oxidoreductase activity"/>
    <property type="evidence" value="ECO:0007669"/>
    <property type="project" value="UniProtKB-KW"/>
</dbReference>
<gene>
    <name evidence="4" type="ORF">V3330_07940</name>
</gene>
<evidence type="ECO:0000313" key="4">
    <source>
        <dbReference type="EMBL" id="MEJ8567554.1"/>
    </source>
</evidence>
<comment type="similarity">
    <text evidence="1">Belongs to the short-chain dehydrogenases/reductases (SDR) family.</text>
</comment>
<dbReference type="Gene3D" id="3.40.50.720">
    <property type="entry name" value="NAD(P)-binding Rossmann-like Domain"/>
    <property type="match status" value="1"/>
</dbReference>
<evidence type="ECO:0000256" key="2">
    <source>
        <dbReference type="ARBA" id="ARBA00023002"/>
    </source>
</evidence>
<dbReference type="RefSeq" id="WP_354694982.1">
    <property type="nucleotide sequence ID" value="NZ_JAZHOG010000004.1"/>
</dbReference>
<feature type="region of interest" description="Disordered" evidence="3">
    <location>
        <begin position="184"/>
        <end position="209"/>
    </location>
</feature>
<dbReference type="Pfam" id="PF00106">
    <property type="entry name" value="adh_short"/>
    <property type="match status" value="1"/>
</dbReference>
<organism evidence="4 5">
    <name type="scientific">Elongatibacter sediminis</name>
    <dbReference type="NCBI Taxonomy" id="3119006"/>
    <lineage>
        <taxon>Bacteria</taxon>
        <taxon>Pseudomonadati</taxon>
        <taxon>Pseudomonadota</taxon>
        <taxon>Gammaproteobacteria</taxon>
        <taxon>Chromatiales</taxon>
        <taxon>Wenzhouxiangellaceae</taxon>
        <taxon>Elongatibacter</taxon>
    </lineage>
</organism>
<keyword evidence="2" id="KW-0560">Oxidoreductase</keyword>
<dbReference type="SUPFAM" id="SSF51735">
    <property type="entry name" value="NAD(P)-binding Rossmann-fold domains"/>
    <property type="match status" value="1"/>
</dbReference>
<dbReference type="PANTHER" id="PTHR42901:SF1">
    <property type="entry name" value="ALCOHOL DEHYDROGENASE"/>
    <property type="match status" value="1"/>
</dbReference>
<evidence type="ECO:0000313" key="5">
    <source>
        <dbReference type="Proteomes" id="UP001359886"/>
    </source>
</evidence>
<evidence type="ECO:0000256" key="1">
    <source>
        <dbReference type="ARBA" id="ARBA00006484"/>
    </source>
</evidence>
<keyword evidence="5" id="KW-1185">Reference proteome</keyword>
<proteinExistence type="inferred from homology"/>